<proteinExistence type="predicted"/>
<evidence type="ECO:0000313" key="1">
    <source>
        <dbReference type="EMBL" id="UTY39476.1"/>
    </source>
</evidence>
<keyword evidence="2" id="KW-1185">Reference proteome</keyword>
<organism evidence="1 2">
    <name type="scientific">Allocoprobacillus halotolerans</name>
    <dbReference type="NCBI Taxonomy" id="2944914"/>
    <lineage>
        <taxon>Bacteria</taxon>
        <taxon>Bacillati</taxon>
        <taxon>Bacillota</taxon>
        <taxon>Erysipelotrichia</taxon>
        <taxon>Erysipelotrichales</taxon>
        <taxon>Erysipelotrichaceae</taxon>
        <taxon>Allocoprobacillus</taxon>
    </lineage>
</organism>
<sequence>MYIFKFLKSLKLLRKEYLPNFDCFPKGKVIYYGQYKIEDLLEEHVSLDLLPNHESNIHYLAYAFLNDIYTIKYLPIDQFVNYINMLNEEDCKFKRSSLMLRDAAVFEAIWLFDKLACLKTNPFFEADIKYGFSAINLYRDNGHNHESLLSLFDNNPVKRDIFFEQFVYFVKKYIKHRLTKGTQVSSISRFKEHLLNTIISYENESPKHYKSSLITHNKNKEFDDFIQQLNILDRLQESDNQNI</sequence>
<evidence type="ECO:0000313" key="2">
    <source>
        <dbReference type="Proteomes" id="UP001060112"/>
    </source>
</evidence>
<accession>A0ABY5I286</accession>
<name>A0ABY5I286_9FIRM</name>
<reference evidence="1" key="1">
    <citation type="submission" date="2022-07" db="EMBL/GenBank/DDBJ databases">
        <title>Faecal culturing of patients with breast cancer.</title>
        <authorList>
            <person name="Teng N.M.Y."/>
            <person name="Kiu R."/>
            <person name="Evans R."/>
            <person name="Baker D.J."/>
            <person name="Zenner C."/>
            <person name="Robinson S.D."/>
            <person name="Hall L.J."/>
        </authorList>
    </citation>
    <scope>NUCLEOTIDE SEQUENCE</scope>
    <source>
        <strain evidence="1">LH1062</strain>
    </source>
</reference>
<gene>
    <name evidence="1" type="ORF">NMU03_01180</name>
</gene>
<dbReference type="EMBL" id="CP101620">
    <property type="protein sequence ID" value="UTY39476.1"/>
    <property type="molecule type" value="Genomic_DNA"/>
</dbReference>
<dbReference type="Proteomes" id="UP001060112">
    <property type="component" value="Chromosome"/>
</dbReference>
<protein>
    <submittedName>
        <fullName evidence="1">Uncharacterized protein</fullName>
    </submittedName>
</protein>
<dbReference type="RefSeq" id="WP_290140582.1">
    <property type="nucleotide sequence ID" value="NZ_CP101620.1"/>
</dbReference>